<dbReference type="AlphaFoldDB" id="A0A0L0GBA1"/>
<feature type="domain" description="Beta-lactamase-related" evidence="2">
    <location>
        <begin position="68"/>
        <end position="481"/>
    </location>
</feature>
<dbReference type="STRING" id="667725.A0A0L0GBA1"/>
<protein>
    <submittedName>
        <fullName evidence="3">Beta-lactamase</fullName>
    </submittedName>
</protein>
<dbReference type="RefSeq" id="XP_014160068.1">
    <property type="nucleotide sequence ID" value="XM_014304593.1"/>
</dbReference>
<reference evidence="3 4" key="1">
    <citation type="submission" date="2011-02" db="EMBL/GenBank/DDBJ databases">
        <title>The Genome Sequence of Sphaeroforma arctica JP610.</title>
        <authorList>
            <consortium name="The Broad Institute Genome Sequencing Platform"/>
            <person name="Russ C."/>
            <person name="Cuomo C."/>
            <person name="Young S.K."/>
            <person name="Zeng Q."/>
            <person name="Gargeya S."/>
            <person name="Alvarado L."/>
            <person name="Berlin A."/>
            <person name="Chapman S.B."/>
            <person name="Chen Z."/>
            <person name="Freedman E."/>
            <person name="Gellesch M."/>
            <person name="Goldberg J."/>
            <person name="Griggs A."/>
            <person name="Gujja S."/>
            <person name="Heilman E."/>
            <person name="Heiman D."/>
            <person name="Howarth C."/>
            <person name="Mehta T."/>
            <person name="Neiman D."/>
            <person name="Pearson M."/>
            <person name="Roberts A."/>
            <person name="Saif S."/>
            <person name="Shea T."/>
            <person name="Shenoy N."/>
            <person name="Sisk P."/>
            <person name="Stolte C."/>
            <person name="Sykes S."/>
            <person name="White J."/>
            <person name="Yandava C."/>
            <person name="Burger G."/>
            <person name="Gray M.W."/>
            <person name="Holland P.W.H."/>
            <person name="King N."/>
            <person name="Lang F.B.F."/>
            <person name="Roger A.J."/>
            <person name="Ruiz-Trillo I."/>
            <person name="Haas B."/>
            <person name="Nusbaum C."/>
            <person name="Birren B."/>
        </authorList>
    </citation>
    <scope>NUCLEOTIDE SEQUENCE [LARGE SCALE GENOMIC DNA]</scope>
    <source>
        <strain evidence="3 4">JP610</strain>
    </source>
</reference>
<dbReference type="Pfam" id="PF00144">
    <property type="entry name" value="Beta-lactamase"/>
    <property type="match status" value="1"/>
</dbReference>
<dbReference type="EMBL" id="KQ241665">
    <property type="protein sequence ID" value="KNC86166.1"/>
    <property type="molecule type" value="Genomic_DNA"/>
</dbReference>
<keyword evidence="1" id="KW-0472">Membrane</keyword>
<sequence length="487" mass="54551">MFWPPLRYLAITAGAIVGVSVALMRLFGNKPPAKTLKWQLVGDACKPDFIWSGHITPGWEGVLDPIKKNFEEGYEIGGHFTVYRKGEKVVDITFGYPDDSFTTPYAKDTVQLVFSSTKFVCAMAMAMLVDRGLLAIDEPIATYWPAFAQNGKESVTVGDLMSHAGGVHGVSERIPLDVTLDSGDTLRSILEKTEMDPRTWRQMGNQGYHGISRGLYANEICKIVDPKHRSINTFLEEEVLVPMGIHDFRIGVVAGSDLESRIGEVYAMKWHKMLFGILPRLYLPTRLCSYIYNDVYLREPEHKFVMSFINKKDPNSVPLMAFAKIWKDGPRGLSAYSRHTEWRQTHSPSTNGFTRAAVLARIANVFAHSGVDPETGIRFMKPGTVQMACKKHERLQDAVLQDHIQYTHMGYTDMLTIVQTPPWCNQPVFDAAKGAFVGWGGAGGSLIHFSTTHEMAVAYTMNRYSPHVCDWRAPMYAAEALEISRSV</sequence>
<feature type="transmembrane region" description="Helical" evidence="1">
    <location>
        <begin position="6"/>
        <end position="27"/>
    </location>
</feature>
<dbReference type="GeneID" id="25902196"/>
<evidence type="ECO:0000313" key="4">
    <source>
        <dbReference type="Proteomes" id="UP000054560"/>
    </source>
</evidence>
<dbReference type="SUPFAM" id="SSF56601">
    <property type="entry name" value="beta-lactamase/transpeptidase-like"/>
    <property type="match status" value="1"/>
</dbReference>
<proteinExistence type="predicted"/>
<dbReference type="PANTHER" id="PTHR43319:SF3">
    <property type="entry name" value="BETA-LACTAMASE-RELATED DOMAIN-CONTAINING PROTEIN"/>
    <property type="match status" value="1"/>
</dbReference>
<gene>
    <name evidence="3" type="ORF">SARC_01692</name>
</gene>
<name>A0A0L0GBA1_9EUKA</name>
<dbReference type="Proteomes" id="UP000054560">
    <property type="component" value="Unassembled WGS sequence"/>
</dbReference>
<dbReference type="eggNOG" id="ENOG502RY4A">
    <property type="taxonomic scope" value="Eukaryota"/>
</dbReference>
<keyword evidence="1" id="KW-0812">Transmembrane</keyword>
<keyword evidence="1" id="KW-1133">Transmembrane helix</keyword>
<dbReference type="OrthoDB" id="5946976at2759"/>
<dbReference type="Gene3D" id="3.40.710.10">
    <property type="entry name" value="DD-peptidase/beta-lactamase superfamily"/>
    <property type="match status" value="1"/>
</dbReference>
<evidence type="ECO:0000313" key="3">
    <source>
        <dbReference type="EMBL" id="KNC86166.1"/>
    </source>
</evidence>
<evidence type="ECO:0000259" key="2">
    <source>
        <dbReference type="Pfam" id="PF00144"/>
    </source>
</evidence>
<dbReference type="InterPro" id="IPR001466">
    <property type="entry name" value="Beta-lactam-related"/>
</dbReference>
<accession>A0A0L0GBA1</accession>
<dbReference type="InterPro" id="IPR012338">
    <property type="entry name" value="Beta-lactam/transpept-like"/>
</dbReference>
<organism evidence="3 4">
    <name type="scientific">Sphaeroforma arctica JP610</name>
    <dbReference type="NCBI Taxonomy" id="667725"/>
    <lineage>
        <taxon>Eukaryota</taxon>
        <taxon>Ichthyosporea</taxon>
        <taxon>Ichthyophonida</taxon>
        <taxon>Sphaeroforma</taxon>
    </lineage>
</organism>
<keyword evidence="4" id="KW-1185">Reference proteome</keyword>
<dbReference type="InterPro" id="IPR052907">
    <property type="entry name" value="Beta-lactamase/esterase"/>
</dbReference>
<dbReference type="PANTHER" id="PTHR43319">
    <property type="entry name" value="BETA-LACTAMASE-RELATED"/>
    <property type="match status" value="1"/>
</dbReference>
<evidence type="ECO:0000256" key="1">
    <source>
        <dbReference type="SAM" id="Phobius"/>
    </source>
</evidence>